<evidence type="ECO:0000256" key="13">
    <source>
        <dbReference type="RuleBase" id="RU361205"/>
    </source>
</evidence>
<dbReference type="GO" id="GO:0046654">
    <property type="term" value="P:tetrahydrofolate biosynthetic process"/>
    <property type="evidence" value="ECO:0007669"/>
    <property type="project" value="TreeGrafter"/>
</dbReference>
<dbReference type="SUPFAM" id="SSF51717">
    <property type="entry name" value="Dihydropteroate synthetase-like"/>
    <property type="match status" value="1"/>
</dbReference>
<gene>
    <name evidence="15" type="ORF">JOC47_000011</name>
</gene>
<dbReference type="FunFam" id="3.20.20.20:FF:000006">
    <property type="entry name" value="Dihydropteroate synthase"/>
    <property type="match status" value="1"/>
</dbReference>
<protein>
    <recommendedName>
        <fullName evidence="6 13">Dihydropteroate synthase</fullName>
        <shortName evidence="13">DHPS</shortName>
        <ecNumber evidence="5 13">2.5.1.15</ecNumber>
    </recommendedName>
    <alternativeName>
        <fullName evidence="11 13">Dihydropteroate pyrophosphorylase</fullName>
    </alternativeName>
</protein>
<dbReference type="PROSITE" id="PS00793">
    <property type="entry name" value="DHPS_2"/>
    <property type="match status" value="1"/>
</dbReference>
<comment type="similarity">
    <text evidence="4 13">Belongs to the DHPS family.</text>
</comment>
<dbReference type="EC" id="2.5.1.15" evidence="5 13"/>
<keyword evidence="7 13" id="KW-0808">Transferase</keyword>
<dbReference type="NCBIfam" id="TIGR01496">
    <property type="entry name" value="DHPS"/>
    <property type="match status" value="1"/>
</dbReference>
<dbReference type="GO" id="GO:0046872">
    <property type="term" value="F:metal ion binding"/>
    <property type="evidence" value="ECO:0007669"/>
    <property type="project" value="UniProtKB-KW"/>
</dbReference>
<dbReference type="Gene3D" id="3.20.20.20">
    <property type="entry name" value="Dihydropteroate synthase-like"/>
    <property type="match status" value="1"/>
</dbReference>
<name>A0A939BNB6_9FIRM</name>
<comment type="catalytic activity">
    <reaction evidence="1">
        <text>(7,8-dihydropterin-6-yl)methyl diphosphate + 4-aminobenzoate = 7,8-dihydropteroate + diphosphate</text>
        <dbReference type="Rhea" id="RHEA:19949"/>
        <dbReference type="ChEBI" id="CHEBI:17836"/>
        <dbReference type="ChEBI" id="CHEBI:17839"/>
        <dbReference type="ChEBI" id="CHEBI:33019"/>
        <dbReference type="ChEBI" id="CHEBI:72950"/>
        <dbReference type="EC" id="2.5.1.15"/>
    </reaction>
</comment>
<evidence type="ECO:0000256" key="7">
    <source>
        <dbReference type="ARBA" id="ARBA00022679"/>
    </source>
</evidence>
<dbReference type="Proteomes" id="UP000774000">
    <property type="component" value="Unassembled WGS sequence"/>
</dbReference>
<evidence type="ECO:0000256" key="5">
    <source>
        <dbReference type="ARBA" id="ARBA00012458"/>
    </source>
</evidence>
<sequence>MFEFGDHSYIMGILNVTPDSFSDGGEYYDVEAAVTHAKEMVAEGADIIDVGGESTRPGAKKITPQEEIKRIKAVIKALVEEIEVPISVDTYKPQVAREVLELGVDMINDVRGLQWDSEMAKVVAEYDVPIVIMHNGRGNDSNKDIIIAIKNFLRESIRTAKKAGVKEENIILDPGIGFGLAQFENKEIMRRLSEIKRLGYPLLLGTSRKSMLGKILDIPAEERVEGTVATTVMGIMQGVDIFRVHDVAENLQAAKVTDAIWRQEE</sequence>
<comment type="caution">
    <text evidence="15">The sequence shown here is derived from an EMBL/GenBank/DDBJ whole genome shotgun (WGS) entry which is preliminary data.</text>
</comment>
<dbReference type="CDD" id="cd00739">
    <property type="entry name" value="DHPS"/>
    <property type="match status" value="1"/>
</dbReference>
<dbReference type="RefSeq" id="WP_204699920.1">
    <property type="nucleotide sequence ID" value="NZ_JAFBDQ010000001.1"/>
</dbReference>
<evidence type="ECO:0000256" key="12">
    <source>
        <dbReference type="ARBA" id="ARBA00053449"/>
    </source>
</evidence>
<dbReference type="InterPro" id="IPR045031">
    <property type="entry name" value="DHP_synth-like"/>
</dbReference>
<dbReference type="PANTHER" id="PTHR20941">
    <property type="entry name" value="FOLATE SYNTHESIS PROTEINS"/>
    <property type="match status" value="1"/>
</dbReference>
<evidence type="ECO:0000256" key="9">
    <source>
        <dbReference type="ARBA" id="ARBA00022842"/>
    </source>
</evidence>
<dbReference type="GO" id="GO:0004156">
    <property type="term" value="F:dihydropteroate synthase activity"/>
    <property type="evidence" value="ECO:0007669"/>
    <property type="project" value="UniProtKB-EC"/>
</dbReference>
<keyword evidence="8 13" id="KW-0479">Metal-binding</keyword>
<dbReference type="InterPro" id="IPR006390">
    <property type="entry name" value="DHP_synth_dom"/>
</dbReference>
<dbReference type="PANTHER" id="PTHR20941:SF1">
    <property type="entry name" value="FOLIC ACID SYNTHESIS PROTEIN FOL1"/>
    <property type="match status" value="1"/>
</dbReference>
<dbReference type="AlphaFoldDB" id="A0A939BNB6"/>
<dbReference type="Pfam" id="PF00809">
    <property type="entry name" value="Pterin_bind"/>
    <property type="match status" value="1"/>
</dbReference>
<evidence type="ECO:0000256" key="3">
    <source>
        <dbReference type="ARBA" id="ARBA00004763"/>
    </source>
</evidence>
<keyword evidence="10 13" id="KW-0289">Folate biosynthesis</keyword>
<keyword evidence="16" id="KW-1185">Reference proteome</keyword>
<evidence type="ECO:0000256" key="11">
    <source>
        <dbReference type="ARBA" id="ARBA00030193"/>
    </source>
</evidence>
<proteinExistence type="inferred from homology"/>
<evidence type="ECO:0000313" key="15">
    <source>
        <dbReference type="EMBL" id="MBM7555187.1"/>
    </source>
</evidence>
<comment type="cofactor">
    <cofactor evidence="2 13">
        <name>Mg(2+)</name>
        <dbReference type="ChEBI" id="CHEBI:18420"/>
    </cofactor>
</comment>
<comment type="function">
    <text evidence="12 13">Catalyzes the condensation of para-aminobenzoate (pABA) with 6-hydroxymethyl-7,8-dihydropterin diphosphate (DHPt-PP) to form 7,8-dihydropteroate (H2Pte), the immediate precursor of folate derivatives.</text>
</comment>
<keyword evidence="9 13" id="KW-0460">Magnesium</keyword>
<dbReference type="InterPro" id="IPR011005">
    <property type="entry name" value="Dihydropteroate_synth-like_sf"/>
</dbReference>
<dbReference type="EMBL" id="JAFBDQ010000001">
    <property type="protein sequence ID" value="MBM7555187.1"/>
    <property type="molecule type" value="Genomic_DNA"/>
</dbReference>
<evidence type="ECO:0000256" key="4">
    <source>
        <dbReference type="ARBA" id="ARBA00009503"/>
    </source>
</evidence>
<dbReference type="GO" id="GO:0046656">
    <property type="term" value="P:folic acid biosynthetic process"/>
    <property type="evidence" value="ECO:0007669"/>
    <property type="project" value="UniProtKB-KW"/>
</dbReference>
<evidence type="ECO:0000256" key="2">
    <source>
        <dbReference type="ARBA" id="ARBA00001946"/>
    </source>
</evidence>
<dbReference type="PROSITE" id="PS50972">
    <property type="entry name" value="PTERIN_BINDING"/>
    <property type="match status" value="1"/>
</dbReference>
<evidence type="ECO:0000259" key="14">
    <source>
        <dbReference type="PROSITE" id="PS50972"/>
    </source>
</evidence>
<dbReference type="PROSITE" id="PS00792">
    <property type="entry name" value="DHPS_1"/>
    <property type="match status" value="1"/>
</dbReference>
<organism evidence="15 16">
    <name type="scientific">Halanaerobacter jeridensis</name>
    <dbReference type="NCBI Taxonomy" id="706427"/>
    <lineage>
        <taxon>Bacteria</taxon>
        <taxon>Bacillati</taxon>
        <taxon>Bacillota</taxon>
        <taxon>Clostridia</taxon>
        <taxon>Halanaerobiales</taxon>
        <taxon>Halobacteroidaceae</taxon>
        <taxon>Halanaerobacter</taxon>
    </lineage>
</organism>
<evidence type="ECO:0000256" key="10">
    <source>
        <dbReference type="ARBA" id="ARBA00022909"/>
    </source>
</evidence>
<evidence type="ECO:0000256" key="6">
    <source>
        <dbReference type="ARBA" id="ARBA00016919"/>
    </source>
</evidence>
<reference evidence="15" key="1">
    <citation type="submission" date="2021-01" db="EMBL/GenBank/DDBJ databases">
        <title>Genomic Encyclopedia of Type Strains, Phase IV (KMG-IV): sequencing the most valuable type-strain genomes for metagenomic binning, comparative biology and taxonomic classification.</title>
        <authorList>
            <person name="Goeker M."/>
        </authorList>
    </citation>
    <scope>NUCLEOTIDE SEQUENCE</scope>
    <source>
        <strain evidence="15">DSM 23230</strain>
    </source>
</reference>
<dbReference type="InterPro" id="IPR000489">
    <property type="entry name" value="Pterin-binding_dom"/>
</dbReference>
<evidence type="ECO:0000313" key="16">
    <source>
        <dbReference type="Proteomes" id="UP000774000"/>
    </source>
</evidence>
<dbReference type="GO" id="GO:0005829">
    <property type="term" value="C:cytosol"/>
    <property type="evidence" value="ECO:0007669"/>
    <property type="project" value="TreeGrafter"/>
</dbReference>
<evidence type="ECO:0000256" key="8">
    <source>
        <dbReference type="ARBA" id="ARBA00022723"/>
    </source>
</evidence>
<feature type="domain" description="Pterin-binding" evidence="14">
    <location>
        <begin position="8"/>
        <end position="255"/>
    </location>
</feature>
<accession>A0A939BNB6</accession>
<comment type="pathway">
    <text evidence="3 13">Cofactor biosynthesis; tetrahydrofolate biosynthesis; 7,8-dihydrofolate from 2-amino-4-hydroxy-6-hydroxymethyl-7,8-dihydropteridine diphosphate and 4-aminobenzoate: step 1/2.</text>
</comment>
<evidence type="ECO:0000256" key="1">
    <source>
        <dbReference type="ARBA" id="ARBA00000012"/>
    </source>
</evidence>